<sequence>MTSRFTVFLDACVLVPIAPCDTLLRIADAGTFRPLWSAKVVNEALKALARIHPEVDESRFLSRFRSMDYAFEDALVEGWEPIERAVELPDPDDRHVVAAALRGRADAIITENTKDFPERVLEPLGLEAIRLDDFLLDQLDLSPGAICRVVKDQAAAMRRPPVTVETLLAKLSRSGAPRFARAVSDVLVGQTNSD</sequence>
<evidence type="ECO:0000259" key="6">
    <source>
        <dbReference type="Pfam" id="PF26343"/>
    </source>
</evidence>
<dbReference type="OrthoDB" id="113459at2"/>
<dbReference type="EMBL" id="PNFZ01000010">
    <property type="protein sequence ID" value="PMB97099.1"/>
    <property type="molecule type" value="Genomic_DNA"/>
</dbReference>
<dbReference type="Proteomes" id="UP000235703">
    <property type="component" value="Unassembled WGS sequence"/>
</dbReference>
<dbReference type="AlphaFoldDB" id="A0A2N6PEJ8"/>
<dbReference type="RefSeq" id="WP_102163104.1">
    <property type="nucleotide sequence ID" value="NZ_PNFZ01000010.1"/>
</dbReference>
<dbReference type="InterPro" id="IPR029060">
    <property type="entry name" value="PIN-like_dom_sf"/>
</dbReference>
<name>A0A2N6PEJ8_9MICO</name>
<feature type="domain" description="PIN" evidence="5">
    <location>
        <begin position="7"/>
        <end position="114"/>
    </location>
</feature>
<evidence type="ECO:0000256" key="1">
    <source>
        <dbReference type="ARBA" id="ARBA00022722"/>
    </source>
</evidence>
<evidence type="ECO:0000256" key="4">
    <source>
        <dbReference type="ARBA" id="ARBA00022842"/>
    </source>
</evidence>
<proteinExistence type="predicted"/>
<organism evidence="7 8">
    <name type="scientific">Brevibacterium luteolum</name>
    <dbReference type="NCBI Taxonomy" id="199591"/>
    <lineage>
        <taxon>Bacteria</taxon>
        <taxon>Bacillati</taxon>
        <taxon>Actinomycetota</taxon>
        <taxon>Actinomycetes</taxon>
        <taxon>Micrococcales</taxon>
        <taxon>Brevibacteriaceae</taxon>
        <taxon>Brevibacterium</taxon>
    </lineage>
</organism>
<gene>
    <name evidence="7" type="ORF">CJ198_13360</name>
</gene>
<accession>A0A2N6PEJ8</accession>
<evidence type="ECO:0000256" key="2">
    <source>
        <dbReference type="ARBA" id="ARBA00022723"/>
    </source>
</evidence>
<evidence type="ECO:0000313" key="7">
    <source>
        <dbReference type="EMBL" id="PMB97099.1"/>
    </source>
</evidence>
<dbReference type="InterPro" id="IPR058652">
    <property type="entry name" value="VapC50_C"/>
</dbReference>
<keyword evidence="4" id="KW-0460">Magnesium</keyword>
<reference evidence="7 8" key="1">
    <citation type="submission" date="2017-09" db="EMBL/GenBank/DDBJ databases">
        <title>Bacterial strain isolated from the female urinary microbiota.</title>
        <authorList>
            <person name="Thomas-White K."/>
            <person name="Kumar N."/>
            <person name="Forster S."/>
            <person name="Putonti C."/>
            <person name="Lawley T."/>
            <person name="Wolfe A.J."/>
        </authorList>
    </citation>
    <scope>NUCLEOTIDE SEQUENCE [LARGE SCALE GENOMIC DNA]</scope>
    <source>
        <strain evidence="7 8">UMB0680</strain>
    </source>
</reference>
<feature type="domain" description="VapC50 C-terminal" evidence="6">
    <location>
        <begin position="132"/>
        <end position="183"/>
    </location>
</feature>
<dbReference type="SUPFAM" id="SSF88723">
    <property type="entry name" value="PIN domain-like"/>
    <property type="match status" value="1"/>
</dbReference>
<evidence type="ECO:0000259" key="5">
    <source>
        <dbReference type="Pfam" id="PF13470"/>
    </source>
</evidence>
<dbReference type="GO" id="GO:0046872">
    <property type="term" value="F:metal ion binding"/>
    <property type="evidence" value="ECO:0007669"/>
    <property type="project" value="UniProtKB-KW"/>
</dbReference>
<keyword evidence="8" id="KW-1185">Reference proteome</keyword>
<dbReference type="GO" id="GO:0004518">
    <property type="term" value="F:nuclease activity"/>
    <property type="evidence" value="ECO:0007669"/>
    <property type="project" value="UniProtKB-KW"/>
</dbReference>
<comment type="caution">
    <text evidence="7">The sequence shown here is derived from an EMBL/GenBank/DDBJ whole genome shotgun (WGS) entry which is preliminary data.</text>
</comment>
<evidence type="ECO:0000313" key="8">
    <source>
        <dbReference type="Proteomes" id="UP000235703"/>
    </source>
</evidence>
<keyword evidence="3" id="KW-0378">Hydrolase</keyword>
<dbReference type="GO" id="GO:0016787">
    <property type="term" value="F:hydrolase activity"/>
    <property type="evidence" value="ECO:0007669"/>
    <property type="project" value="UniProtKB-KW"/>
</dbReference>
<keyword evidence="1" id="KW-0540">Nuclease</keyword>
<protein>
    <submittedName>
        <fullName evidence="7">Toxin PIN</fullName>
    </submittedName>
</protein>
<evidence type="ECO:0000256" key="3">
    <source>
        <dbReference type="ARBA" id="ARBA00022801"/>
    </source>
</evidence>
<keyword evidence="2" id="KW-0479">Metal-binding</keyword>
<dbReference type="Pfam" id="PF13470">
    <property type="entry name" value="PIN_3"/>
    <property type="match status" value="1"/>
</dbReference>
<dbReference type="Pfam" id="PF26343">
    <property type="entry name" value="VapC50_C"/>
    <property type="match status" value="1"/>
</dbReference>
<dbReference type="InterPro" id="IPR002716">
    <property type="entry name" value="PIN_dom"/>
</dbReference>